<dbReference type="Gene3D" id="1.10.287.950">
    <property type="entry name" value="Methyl-accepting chemotaxis protein"/>
    <property type="match status" value="1"/>
</dbReference>
<dbReference type="Pfam" id="PF08447">
    <property type="entry name" value="PAS_3"/>
    <property type="match status" value="1"/>
</dbReference>
<keyword evidence="3 5" id="KW-0807">Transducer</keyword>
<evidence type="ECO:0000259" key="9">
    <source>
        <dbReference type="PROSITE" id="PS50192"/>
    </source>
</evidence>
<feature type="domain" description="Methyl-accepting transducer" evidence="6">
    <location>
        <begin position="286"/>
        <end position="477"/>
    </location>
</feature>
<evidence type="ECO:0000256" key="2">
    <source>
        <dbReference type="ARBA" id="ARBA00022519"/>
    </source>
</evidence>
<dbReference type="CDD" id="cd00130">
    <property type="entry name" value="PAS"/>
    <property type="match status" value="1"/>
</dbReference>
<protein>
    <submittedName>
        <fullName evidence="10">PAS domain-containing methyl-accepting chemotaxis protein</fullName>
    </submittedName>
</protein>
<evidence type="ECO:0000313" key="11">
    <source>
        <dbReference type="Proteomes" id="UP000509702"/>
    </source>
</evidence>
<dbReference type="InterPro" id="IPR013655">
    <property type="entry name" value="PAS_fold_3"/>
</dbReference>
<dbReference type="InterPro" id="IPR000700">
    <property type="entry name" value="PAS-assoc_C"/>
</dbReference>
<dbReference type="GO" id="GO:0004888">
    <property type="term" value="F:transmembrane signaling receptor activity"/>
    <property type="evidence" value="ECO:0007669"/>
    <property type="project" value="InterPro"/>
</dbReference>
<dbReference type="AlphaFoldDB" id="A0A6N1AKY7"/>
<dbReference type="PROSITE" id="PS50192">
    <property type="entry name" value="T_SNARE"/>
    <property type="match status" value="1"/>
</dbReference>
<dbReference type="PANTHER" id="PTHR32089:SF112">
    <property type="entry name" value="LYSOZYME-LIKE PROTEIN-RELATED"/>
    <property type="match status" value="1"/>
</dbReference>
<dbReference type="OrthoDB" id="9765776at2"/>
<comment type="similarity">
    <text evidence="4">Belongs to the methyl-accepting chemotaxis (MCP) protein family.</text>
</comment>
<dbReference type="InterPro" id="IPR000727">
    <property type="entry name" value="T_SNARE_dom"/>
</dbReference>
<organism evidence="10 11">
    <name type="scientific">Azospirillum oryzae</name>
    <dbReference type="NCBI Taxonomy" id="286727"/>
    <lineage>
        <taxon>Bacteria</taxon>
        <taxon>Pseudomonadati</taxon>
        <taxon>Pseudomonadota</taxon>
        <taxon>Alphaproteobacteria</taxon>
        <taxon>Rhodospirillales</taxon>
        <taxon>Azospirillaceae</taxon>
        <taxon>Azospirillum</taxon>
    </lineage>
</organism>
<accession>A0A6N1AKY7</accession>
<comment type="subcellular location">
    <subcellularLocation>
        <location evidence="1">Cell inner membrane</location>
        <topology evidence="1">Multi-pass membrane protein</topology>
    </subcellularLocation>
</comment>
<dbReference type="PANTHER" id="PTHR32089">
    <property type="entry name" value="METHYL-ACCEPTING CHEMOTAXIS PROTEIN MCPB"/>
    <property type="match status" value="1"/>
</dbReference>
<name>A0A6N1AKY7_9PROT</name>
<dbReference type="PROSITE" id="PS50112">
    <property type="entry name" value="PAS"/>
    <property type="match status" value="1"/>
</dbReference>
<evidence type="ECO:0000256" key="3">
    <source>
        <dbReference type="ARBA" id="ARBA00023224"/>
    </source>
</evidence>
<keyword evidence="2" id="KW-0472">Membrane</keyword>
<evidence type="ECO:0000259" key="7">
    <source>
        <dbReference type="PROSITE" id="PS50112"/>
    </source>
</evidence>
<dbReference type="GO" id="GO:0005886">
    <property type="term" value="C:plasma membrane"/>
    <property type="evidence" value="ECO:0007669"/>
    <property type="project" value="UniProtKB-SubCell"/>
</dbReference>
<feature type="domain" description="PAS" evidence="7">
    <location>
        <begin position="146"/>
        <end position="176"/>
    </location>
</feature>
<keyword evidence="2" id="KW-0997">Cell inner membrane</keyword>
<evidence type="ECO:0000256" key="5">
    <source>
        <dbReference type="PROSITE-ProRule" id="PRU00284"/>
    </source>
</evidence>
<dbReference type="PROSITE" id="PS50113">
    <property type="entry name" value="PAC"/>
    <property type="match status" value="1"/>
</dbReference>
<dbReference type="InterPro" id="IPR035965">
    <property type="entry name" value="PAS-like_dom_sf"/>
</dbReference>
<feature type="domain" description="PAC" evidence="8">
    <location>
        <begin position="205"/>
        <end position="257"/>
    </location>
</feature>
<keyword evidence="2" id="KW-1003">Cell membrane</keyword>
<feature type="domain" description="T-SNARE coiled-coil homology" evidence="9">
    <location>
        <begin position="407"/>
        <end position="469"/>
    </location>
</feature>
<sequence length="492" mass="52311">MFGRGKINQALGRKMAALDGLRARVMVADENLTIVHVNPAVVALLREAESDLRKDLPRLDVNRLVGSNIDVFHKNPSHQRGLLASLSKPYGATIKVGGHQFDLLVTPLTEDGRRIGFVVEWADAKERLENLDYAAQMAAINRSQAVIEFTTEGIITKANDNFLNVMGYRLDEVVGKHHNMFVEQAYRDSADYARFWETLRRGEFQAAQYKRIGKSGNPVWIEGAYNPILDEKGRVVKVVKFAVDVTAQVSLLNNLKVLIDKNFGEIDQALQLSMGEANSANDAAGSTSASVQAVAASAEELVASIGEISQSMTRARSATDGAFDRTVAVAESTDRLAAAAQAMNGIVGLINSIAGQINLLALNATIEAARAGEAGKGFAVVASEVKNLANQAGKATEQISAEIEGIQSTSTEVANALNAIREAVSVVREHVTGTASAVEEQSAVTQNMSSNMQSASAAVATVTSNISAISTAVSQVAGAVGRTKEAAHVLVR</sequence>
<dbReference type="InterPro" id="IPR004089">
    <property type="entry name" value="MCPsignal_dom"/>
</dbReference>
<evidence type="ECO:0000259" key="6">
    <source>
        <dbReference type="PROSITE" id="PS50111"/>
    </source>
</evidence>
<dbReference type="RefSeq" id="WP_149198381.1">
    <property type="nucleotide sequence ID" value="NZ_BSOV01000044.1"/>
</dbReference>
<gene>
    <name evidence="10" type="ORF">HUE56_15215</name>
</gene>
<dbReference type="PROSITE" id="PS50111">
    <property type="entry name" value="CHEMOTAXIS_TRANSDUC_2"/>
    <property type="match status" value="1"/>
</dbReference>
<dbReference type="Gene3D" id="3.30.450.20">
    <property type="entry name" value="PAS domain"/>
    <property type="match status" value="2"/>
</dbReference>
<evidence type="ECO:0000313" key="10">
    <source>
        <dbReference type="EMBL" id="QKS51798.1"/>
    </source>
</evidence>
<evidence type="ECO:0000256" key="4">
    <source>
        <dbReference type="ARBA" id="ARBA00029447"/>
    </source>
</evidence>
<dbReference type="PRINTS" id="PR00260">
    <property type="entry name" value="CHEMTRNSDUCR"/>
</dbReference>
<proteinExistence type="inferred from homology"/>
<evidence type="ECO:0000256" key="1">
    <source>
        <dbReference type="ARBA" id="ARBA00004429"/>
    </source>
</evidence>
<dbReference type="EMBL" id="CP054619">
    <property type="protein sequence ID" value="QKS51798.1"/>
    <property type="molecule type" value="Genomic_DNA"/>
</dbReference>
<evidence type="ECO:0000259" key="8">
    <source>
        <dbReference type="PROSITE" id="PS50113"/>
    </source>
</evidence>
<dbReference type="SUPFAM" id="SSF58104">
    <property type="entry name" value="Methyl-accepting chemotaxis protein (MCP) signaling domain"/>
    <property type="match status" value="1"/>
</dbReference>
<dbReference type="Proteomes" id="UP000509702">
    <property type="component" value="Chromosome"/>
</dbReference>
<dbReference type="GO" id="GO:0007165">
    <property type="term" value="P:signal transduction"/>
    <property type="evidence" value="ECO:0007669"/>
    <property type="project" value="UniProtKB-KW"/>
</dbReference>
<reference evidence="10 11" key="1">
    <citation type="submission" date="2020-06" db="EMBL/GenBank/DDBJ databases">
        <title>Complete genome of Azosprillum oryzae KACC14407.</title>
        <authorList>
            <person name="Kim M."/>
            <person name="Park Y.-J."/>
            <person name="Shin J.-H."/>
        </authorList>
    </citation>
    <scope>NUCLEOTIDE SEQUENCE [LARGE SCALE GENOMIC DNA]</scope>
    <source>
        <strain evidence="10 11">KACC 14407</strain>
    </source>
</reference>
<dbReference type="NCBIfam" id="TIGR00229">
    <property type="entry name" value="sensory_box"/>
    <property type="match status" value="1"/>
</dbReference>
<dbReference type="InterPro" id="IPR000014">
    <property type="entry name" value="PAS"/>
</dbReference>
<dbReference type="SMART" id="SM00283">
    <property type="entry name" value="MA"/>
    <property type="match status" value="1"/>
</dbReference>
<dbReference type="InterPro" id="IPR004090">
    <property type="entry name" value="Chemotax_Me-accpt_rcpt"/>
</dbReference>
<dbReference type="KEGG" id="aoz:HUE56_15215"/>
<keyword evidence="11" id="KW-1185">Reference proteome</keyword>
<dbReference type="Pfam" id="PF13188">
    <property type="entry name" value="PAS_8"/>
    <property type="match status" value="1"/>
</dbReference>
<dbReference type="Pfam" id="PF00015">
    <property type="entry name" value="MCPsignal"/>
    <property type="match status" value="1"/>
</dbReference>
<dbReference type="GO" id="GO:0006935">
    <property type="term" value="P:chemotaxis"/>
    <property type="evidence" value="ECO:0007669"/>
    <property type="project" value="InterPro"/>
</dbReference>
<dbReference type="SUPFAM" id="SSF55785">
    <property type="entry name" value="PYP-like sensor domain (PAS domain)"/>
    <property type="match status" value="1"/>
</dbReference>